<evidence type="ECO:0000313" key="2">
    <source>
        <dbReference type="Proteomes" id="UP000010931"/>
    </source>
</evidence>
<name>L7EWM6_STRT8</name>
<protein>
    <submittedName>
        <fullName evidence="1">Uncharacterized protein</fullName>
    </submittedName>
</protein>
<sequence>MIVNWTTREKPRNIRRRGVLDDPYGTWRNIRGSSAVLP</sequence>
<accession>L7EWM6</accession>
<organism evidence="1 2">
    <name type="scientific">Streptomyces turgidiscabies (strain Car8)</name>
    <dbReference type="NCBI Taxonomy" id="698760"/>
    <lineage>
        <taxon>Bacteria</taxon>
        <taxon>Bacillati</taxon>
        <taxon>Actinomycetota</taxon>
        <taxon>Actinomycetes</taxon>
        <taxon>Kitasatosporales</taxon>
        <taxon>Streptomycetaceae</taxon>
        <taxon>Streptomyces</taxon>
    </lineage>
</organism>
<dbReference type="Proteomes" id="UP000010931">
    <property type="component" value="Unassembled WGS sequence"/>
</dbReference>
<reference evidence="1 2" key="1">
    <citation type="journal article" date="2011" name="Plasmid">
        <title>Streptomyces turgidiscabies Car8 contains a modular pathogenicity island that shares virulence genes with other actinobacterial plant pathogens.</title>
        <authorList>
            <person name="Huguet-Tapia J.C."/>
            <person name="Badger J.H."/>
            <person name="Loria R."/>
            <person name="Pettis G.S."/>
        </authorList>
    </citation>
    <scope>NUCLEOTIDE SEQUENCE [LARGE SCALE GENOMIC DNA]</scope>
    <source>
        <strain evidence="1 2">Car8</strain>
    </source>
</reference>
<comment type="caution">
    <text evidence="1">The sequence shown here is derived from an EMBL/GenBank/DDBJ whole genome shotgun (WGS) entry which is preliminary data.</text>
</comment>
<evidence type="ECO:0000313" key="1">
    <source>
        <dbReference type="EMBL" id="ELP63442.1"/>
    </source>
</evidence>
<keyword evidence="2" id="KW-1185">Reference proteome</keyword>
<dbReference type="EMBL" id="AEJB01000515">
    <property type="protein sequence ID" value="ELP63442.1"/>
    <property type="molecule type" value="Genomic_DNA"/>
</dbReference>
<dbReference type="AlphaFoldDB" id="L7EWM6"/>
<proteinExistence type="predicted"/>
<gene>
    <name evidence="1" type="ORF">STRTUCAR8_06917</name>
</gene>